<keyword evidence="4 7" id="KW-0067">ATP-binding</keyword>
<evidence type="ECO:0000313" key="12">
    <source>
        <dbReference type="Proteomes" id="UP001245370"/>
    </source>
</evidence>
<sequence>MSAERIDPREPVSPAVSAPAADAAARVAGVQIDGVTKRFGDATALHEAWLKIADGEFMTLLGPSGCGKTTLLNLIAGFLEADGGEIFVGGRLMTETAPYDREIGVVFQNYALFPHMNVAKNVGYGLRMRGVAKREIDTRVAEALALVKLDGFGERKPRQLSGGQQQRVALARALVIRPKVLLLDEPFSALDKNLRGAMQVELKEIQRRLGVTTIFVTHDQSEALSMSDRIAVMSQGRIRQVGTPDEIYRRPLDPFVASFVGDVNVLPGRLERRIGETATVLIAEGRLSVSADTLEGIAPGAAVDLFVRPDAVRIAEGEGLVSGTVATHVYQGSHVDVLVDVAAARGGRVTVRVPGHGASTRWPVGTRVSLDFSPADAVAFASDVS</sequence>
<dbReference type="GO" id="GO:0015847">
    <property type="term" value="P:putrescine transport"/>
    <property type="evidence" value="ECO:0007669"/>
    <property type="project" value="UniProtKB-ARBA"/>
</dbReference>
<dbReference type="NCBIfam" id="TIGR01187">
    <property type="entry name" value="potA"/>
    <property type="match status" value="1"/>
</dbReference>
<keyword evidence="2 7" id="KW-1003">Cell membrane</keyword>
<dbReference type="PROSITE" id="PS00211">
    <property type="entry name" value="ABC_TRANSPORTER_1"/>
    <property type="match status" value="1"/>
</dbReference>
<evidence type="ECO:0000256" key="5">
    <source>
        <dbReference type="ARBA" id="ARBA00022967"/>
    </source>
</evidence>
<dbReference type="InterPro" id="IPR005893">
    <property type="entry name" value="PotA-like"/>
</dbReference>
<dbReference type="InterPro" id="IPR027417">
    <property type="entry name" value="P-loop_NTPase"/>
</dbReference>
<dbReference type="InterPro" id="IPR008995">
    <property type="entry name" value="Mo/tungstate-bd_C_term_dom"/>
</dbReference>
<evidence type="ECO:0000313" key="10">
    <source>
        <dbReference type="EMBL" id="MDR6333283.1"/>
    </source>
</evidence>
<reference evidence="10 12" key="2">
    <citation type="submission" date="2023-07" db="EMBL/GenBank/DDBJ databases">
        <title>Genomic Encyclopedia of Type Strains, Phase IV (KMG-IV): sequencing the most valuable type-strain genomes for metagenomic binning, comparative biology and taxonomic classification.</title>
        <authorList>
            <person name="Goeker M."/>
        </authorList>
    </citation>
    <scope>NUCLEOTIDE SEQUENCE [LARGE SCALE GENOMIC DNA]</scope>
    <source>
        <strain evidence="10 12">DSM 338</strain>
    </source>
</reference>
<evidence type="ECO:0000256" key="1">
    <source>
        <dbReference type="ARBA" id="ARBA00022448"/>
    </source>
</evidence>
<evidence type="ECO:0000313" key="11">
    <source>
        <dbReference type="Proteomes" id="UP001144397"/>
    </source>
</evidence>
<dbReference type="PROSITE" id="PS50893">
    <property type="entry name" value="ABC_TRANSPORTER_2"/>
    <property type="match status" value="1"/>
</dbReference>
<reference evidence="9" key="1">
    <citation type="submission" date="2022-12" db="EMBL/GenBank/DDBJ databases">
        <title>Reference genome sequencing for broad-spectrum identification of bacterial and archaeal isolates by mass spectrometry.</title>
        <authorList>
            <person name="Sekiguchi Y."/>
            <person name="Tourlousse D.M."/>
        </authorList>
    </citation>
    <scope>NUCLEOTIDE SEQUENCE</scope>
    <source>
        <strain evidence="9">301</strain>
    </source>
</reference>
<keyword evidence="1 7" id="KW-0813">Transport</keyword>
<dbReference type="GeneID" id="95762027"/>
<dbReference type="EMBL" id="JAVDPY010000002">
    <property type="protein sequence ID" value="MDR6333283.1"/>
    <property type="molecule type" value="Genomic_DNA"/>
</dbReference>
<comment type="function">
    <text evidence="7">Part of the ABC transporter complex PotABCD involved in spermidine/putrescine import. Responsible for energy coupling to the transport system.</text>
</comment>
<evidence type="ECO:0000256" key="7">
    <source>
        <dbReference type="RuleBase" id="RU364083"/>
    </source>
</evidence>
<dbReference type="InterPro" id="IPR017871">
    <property type="entry name" value="ABC_transporter-like_CS"/>
</dbReference>
<dbReference type="InterPro" id="IPR013611">
    <property type="entry name" value="Transp-assoc_OB_typ2"/>
</dbReference>
<dbReference type="Proteomes" id="UP001144397">
    <property type="component" value="Unassembled WGS sequence"/>
</dbReference>
<dbReference type="RefSeq" id="WP_169121616.1">
    <property type="nucleotide sequence ID" value="NZ_BSDO01000001.1"/>
</dbReference>
<feature type="domain" description="ABC transporter" evidence="8">
    <location>
        <begin position="30"/>
        <end position="260"/>
    </location>
</feature>
<evidence type="ECO:0000256" key="4">
    <source>
        <dbReference type="ARBA" id="ARBA00022840"/>
    </source>
</evidence>
<evidence type="ECO:0000256" key="3">
    <source>
        <dbReference type="ARBA" id="ARBA00022741"/>
    </source>
</evidence>
<gene>
    <name evidence="7 9" type="primary">potA</name>
    <name evidence="10" type="ORF">GGQ86_001747</name>
    <name evidence="9" type="ORF">XFLAVUS301_12330</name>
</gene>
<dbReference type="FunFam" id="3.40.50.300:FF:000133">
    <property type="entry name" value="Spermidine/putrescine import ATP-binding protein PotA"/>
    <property type="match status" value="1"/>
</dbReference>
<comment type="catalytic activity">
    <reaction evidence="7">
        <text>ATP + H2O + polyamine-[polyamine-binding protein]Side 1 = ADP + phosphate + polyamineSide 2 + [polyamine-binding protein]Side 1.</text>
        <dbReference type="EC" id="7.6.2.11"/>
    </reaction>
</comment>
<protein>
    <recommendedName>
        <fullName evidence="7">Spermidine/putrescine import ATP-binding protein PotA</fullName>
        <ecNumber evidence="7">7.6.2.11</ecNumber>
    </recommendedName>
</protein>
<dbReference type="Gene3D" id="2.40.50.100">
    <property type="match status" value="1"/>
</dbReference>
<dbReference type="Pfam" id="PF00005">
    <property type="entry name" value="ABC_tran"/>
    <property type="match status" value="1"/>
</dbReference>
<evidence type="ECO:0000256" key="2">
    <source>
        <dbReference type="ARBA" id="ARBA00022475"/>
    </source>
</evidence>
<dbReference type="GO" id="GO:0015417">
    <property type="term" value="F:ABC-type polyamine transporter activity"/>
    <property type="evidence" value="ECO:0007669"/>
    <property type="project" value="UniProtKB-EC"/>
</dbReference>
<evidence type="ECO:0000313" key="9">
    <source>
        <dbReference type="EMBL" id="GLI21559.1"/>
    </source>
</evidence>
<dbReference type="SMART" id="SM00382">
    <property type="entry name" value="AAA"/>
    <property type="match status" value="1"/>
</dbReference>
<dbReference type="Pfam" id="PF08402">
    <property type="entry name" value="TOBE_2"/>
    <property type="match status" value="1"/>
</dbReference>
<comment type="caution">
    <text evidence="9">The sequence shown here is derived from an EMBL/GenBank/DDBJ whole genome shotgun (WGS) entry which is preliminary data.</text>
</comment>
<dbReference type="GO" id="GO:0043190">
    <property type="term" value="C:ATP-binding cassette (ABC) transporter complex"/>
    <property type="evidence" value="ECO:0007669"/>
    <property type="project" value="InterPro"/>
</dbReference>
<accession>A0A9W6CIX4</accession>
<keyword evidence="12" id="KW-1185">Reference proteome</keyword>
<dbReference type="AlphaFoldDB" id="A0A9W6CIX4"/>
<dbReference type="EMBL" id="BSDO01000001">
    <property type="protein sequence ID" value="GLI21559.1"/>
    <property type="molecule type" value="Genomic_DNA"/>
</dbReference>
<dbReference type="InterPro" id="IPR003593">
    <property type="entry name" value="AAA+_ATPase"/>
</dbReference>
<dbReference type="EC" id="7.6.2.11" evidence="7"/>
<dbReference type="InterPro" id="IPR003439">
    <property type="entry name" value="ABC_transporter-like_ATP-bd"/>
</dbReference>
<evidence type="ECO:0000256" key="6">
    <source>
        <dbReference type="ARBA" id="ARBA00023136"/>
    </source>
</evidence>
<dbReference type="SUPFAM" id="SSF52540">
    <property type="entry name" value="P-loop containing nucleoside triphosphate hydrolases"/>
    <property type="match status" value="1"/>
</dbReference>
<dbReference type="PANTHER" id="PTHR42781:SF4">
    <property type="entry name" value="SPERMIDINE_PUTRESCINE IMPORT ATP-BINDING PROTEIN POTA"/>
    <property type="match status" value="1"/>
</dbReference>
<name>A0A9W6CIX4_XANFL</name>
<dbReference type="Proteomes" id="UP001245370">
    <property type="component" value="Unassembled WGS sequence"/>
</dbReference>
<keyword evidence="3 7" id="KW-0547">Nucleotide-binding</keyword>
<dbReference type="PANTHER" id="PTHR42781">
    <property type="entry name" value="SPERMIDINE/PUTRESCINE IMPORT ATP-BINDING PROTEIN POTA"/>
    <property type="match status" value="1"/>
</dbReference>
<keyword evidence="5 7" id="KW-1278">Translocase</keyword>
<comment type="subunit">
    <text evidence="7">The complex is composed of two ATP-binding proteins (PotA), two transmembrane proteins (PotB and PotC) and a solute-binding protein (PotD).</text>
</comment>
<evidence type="ECO:0000259" key="8">
    <source>
        <dbReference type="PROSITE" id="PS50893"/>
    </source>
</evidence>
<dbReference type="GO" id="GO:0005524">
    <property type="term" value="F:ATP binding"/>
    <property type="evidence" value="ECO:0007669"/>
    <property type="project" value="UniProtKB-KW"/>
</dbReference>
<proteinExistence type="inferred from homology"/>
<dbReference type="GO" id="GO:0016887">
    <property type="term" value="F:ATP hydrolysis activity"/>
    <property type="evidence" value="ECO:0007669"/>
    <property type="project" value="InterPro"/>
</dbReference>
<comment type="similarity">
    <text evidence="7">Belongs to the ABC transporter superfamily. Spermidine/putrescine importer (TC 3.A.1.11.1) family.</text>
</comment>
<organism evidence="9 11">
    <name type="scientific">Xanthobacter flavus</name>
    <dbReference type="NCBI Taxonomy" id="281"/>
    <lineage>
        <taxon>Bacteria</taxon>
        <taxon>Pseudomonadati</taxon>
        <taxon>Pseudomonadota</taxon>
        <taxon>Alphaproteobacteria</taxon>
        <taxon>Hyphomicrobiales</taxon>
        <taxon>Xanthobacteraceae</taxon>
        <taxon>Xanthobacter</taxon>
    </lineage>
</organism>
<dbReference type="InterPro" id="IPR050093">
    <property type="entry name" value="ABC_SmlMolc_Importer"/>
</dbReference>
<dbReference type="Gene3D" id="3.40.50.300">
    <property type="entry name" value="P-loop containing nucleotide triphosphate hydrolases"/>
    <property type="match status" value="1"/>
</dbReference>
<dbReference type="SUPFAM" id="SSF50331">
    <property type="entry name" value="MOP-like"/>
    <property type="match status" value="1"/>
</dbReference>
<keyword evidence="6 7" id="KW-0472">Membrane</keyword>